<accession>A0A8H4J893</accession>
<evidence type="ECO:0000313" key="3">
    <source>
        <dbReference type="Proteomes" id="UP000536711"/>
    </source>
</evidence>
<proteinExistence type="predicted"/>
<dbReference type="OrthoDB" id="5075131at2759"/>
<dbReference type="AlphaFoldDB" id="A0A8H4J893"/>
<feature type="compositionally biased region" description="Low complexity" evidence="1">
    <location>
        <begin position="157"/>
        <end position="178"/>
    </location>
</feature>
<gene>
    <name evidence="2" type="ORF">FACUT_13925</name>
</gene>
<reference evidence="2 3" key="1">
    <citation type="submission" date="2020-01" db="EMBL/GenBank/DDBJ databases">
        <title>Identification and distribution of gene clusters putatively required for synthesis of sphingolipid metabolism inhibitors in phylogenetically diverse species of the filamentous fungus Fusarium.</title>
        <authorList>
            <person name="Kim H.-S."/>
            <person name="Busman M."/>
            <person name="Brown D.W."/>
            <person name="Divon H."/>
            <person name="Uhlig S."/>
            <person name="Proctor R.H."/>
        </authorList>
    </citation>
    <scope>NUCLEOTIDE SEQUENCE [LARGE SCALE GENOMIC DNA]</scope>
    <source>
        <strain evidence="2 3">NRRL 13308</strain>
    </source>
</reference>
<evidence type="ECO:0000256" key="1">
    <source>
        <dbReference type="SAM" id="MobiDB-lite"/>
    </source>
</evidence>
<keyword evidence="3" id="KW-1185">Reference proteome</keyword>
<feature type="region of interest" description="Disordered" evidence="1">
    <location>
        <begin position="295"/>
        <end position="317"/>
    </location>
</feature>
<feature type="compositionally biased region" description="Low complexity" evidence="1">
    <location>
        <begin position="301"/>
        <end position="316"/>
    </location>
</feature>
<sequence length="1079" mass="121463">MPQTLITTRTAQSRRVHTEGAVHIEYRVLRPNGNQWVGVPALVEATADRVEWQAVETHRGLLWIPLPNWEAVDRIPSTTARPTPLEQDHEVGTVVDVLSGEDETQADIDRGLLPDRDQNPYRFVNLLADLHQDLADDTVPGANPWRLHAELEEARRSQSPGQDSSDSSITSLPSSPRQRTGGVDCFPVPELHINTHTWHTAYSDALTAYLQKHPQYYLLEPCKVGTDRSTQRIEANTQSVPSRESGEVSPPDNMTKHIIRLQGPDGEYRETIEAGPSPGLDYSISEMMDEERWLMESPPLSQESSAQEQDDSISSSTSVFNLSQYRDYQGKEISVHLIGEQTNALWQPQKYQALNDNRAEDCVDGWRKPAAPIVVFPILPRASIAPICASKDASRRAAAEKLLRPSTDNHGNENVCAVVVGRSATDLQTVVMVRPESAPTQTDNDNVDAMQLQTIMNKPCGRQVIWSETMMIPGNLEFTMKGLSNQLTGEDKSYFLNRVIRGHKALVAHDISHTCSYNSLPSQEDDKRKPHFREIHGGRHYARLHFQLRWPPMSVLTFPEEMIKVVKTFLEQHSNDAIPLNIALAAIIIYFDLEKLQCQNEGFFESGMEPVEDVPLAVFVCYFPHMLRFVELNHLTAFINPMRFALENYRIDSVAARKFRIDCTEMHSLPMRQLYAQIGSSCPQIPPQYRVHLTPASMPGTEMVFPLDSYGAAEPTTNNFAFCLLNDIRTLGLPLYRRDPNSRSNKMMKLGGPRWIFPETIGTPSVTLSSTPTADYWIPESKASPSALTGRAFMVGPLFKDIKGVTPSSDRTIAIATYTLDVDLERWVPHDRRFDLARKSEELYRVAAYKGVKLGDLRTCPNTLTPTWRGKEEHLAELYDNGSLKRVIEQPIERAPPVKRAKFTDNDSDTVAEIPSEPKLPEDYRKEILALIEPLKCRSAEWAELRTACESNDVTLSDVQQCMGKIKSFLSDVDDAFKANGNSFLSGVISVMVRAAGYYNAARVGQGIDKREMERLLQRFKHDFDGEVWNTMGLLDKLRLCPDAADLLSPNLKRLLESDLITSQRQAFAQLSEKIHKPS</sequence>
<feature type="region of interest" description="Disordered" evidence="1">
    <location>
        <begin position="152"/>
        <end position="183"/>
    </location>
</feature>
<protein>
    <submittedName>
        <fullName evidence="2">Polyketide synthase</fullName>
    </submittedName>
</protein>
<comment type="caution">
    <text evidence="2">The sequence shown here is derived from an EMBL/GenBank/DDBJ whole genome shotgun (WGS) entry which is preliminary data.</text>
</comment>
<evidence type="ECO:0000313" key="2">
    <source>
        <dbReference type="EMBL" id="KAF4414840.1"/>
    </source>
</evidence>
<organism evidence="2 3">
    <name type="scientific">Fusarium acutatum</name>
    <dbReference type="NCBI Taxonomy" id="78861"/>
    <lineage>
        <taxon>Eukaryota</taxon>
        <taxon>Fungi</taxon>
        <taxon>Dikarya</taxon>
        <taxon>Ascomycota</taxon>
        <taxon>Pezizomycotina</taxon>
        <taxon>Sordariomycetes</taxon>
        <taxon>Hypocreomycetidae</taxon>
        <taxon>Hypocreales</taxon>
        <taxon>Nectriaceae</taxon>
        <taxon>Fusarium</taxon>
        <taxon>Fusarium fujikuroi species complex</taxon>
    </lineage>
</organism>
<name>A0A8H4J893_9HYPO</name>
<feature type="region of interest" description="Disordered" evidence="1">
    <location>
        <begin position="234"/>
        <end position="255"/>
    </location>
</feature>
<dbReference type="EMBL" id="JAADJF010000682">
    <property type="protein sequence ID" value="KAF4414840.1"/>
    <property type="molecule type" value="Genomic_DNA"/>
</dbReference>
<dbReference type="Proteomes" id="UP000536711">
    <property type="component" value="Unassembled WGS sequence"/>
</dbReference>